<evidence type="ECO:0000256" key="1">
    <source>
        <dbReference type="SAM" id="MobiDB-lite"/>
    </source>
</evidence>
<organism evidence="3 4">
    <name type="scientific">Suillus plorans</name>
    <dbReference type="NCBI Taxonomy" id="116603"/>
    <lineage>
        <taxon>Eukaryota</taxon>
        <taxon>Fungi</taxon>
        <taxon>Dikarya</taxon>
        <taxon>Basidiomycota</taxon>
        <taxon>Agaricomycotina</taxon>
        <taxon>Agaricomycetes</taxon>
        <taxon>Agaricomycetidae</taxon>
        <taxon>Boletales</taxon>
        <taxon>Suillineae</taxon>
        <taxon>Suillaceae</taxon>
        <taxon>Suillus</taxon>
    </lineage>
</organism>
<gene>
    <name evidence="3" type="ORF">HD556DRAFT_1441055</name>
</gene>
<proteinExistence type="predicted"/>
<dbReference type="Proteomes" id="UP000719766">
    <property type="component" value="Unassembled WGS sequence"/>
</dbReference>
<dbReference type="GeneID" id="64599987"/>
<sequence>MSTSASSLGPLSSTPVQVIHCSEELRQTLRVSTSKRKKKPTLNSYSRTSKQSVQQRQHTQYCVHDDGSITYARRYIEPPKNAQLSQPLAWEPLPGFIPDLCNDFTAGGLSSDDDITSSLDNSPKKKILLLMWLDHRSLFLEELLRLEGRGDLLEAPCSHCGNSFPKYQCQDCFGIDLRCLSCITAAHQRHPLHRLQKWNSNYFEHRCPNPHRSFNDDFVVMDSYGIHEVLLDFCNCVGAGSHVQQLLRVSWFPSTTADPKTAATFCLLDEFHLLSFESKVLAYKFYSALARRTDNTGLTPIKDRYESFMRMIREWRHLMMLKCSGRGHDPKGIDATEDGDCAVLCPACPHPGKNLPDDWEQAPRGKRWIYALFVAIDANFHLKCKVVSSDTTDPSLSHGLAYFVEESAYKKLLAEKTDVPQEKSTCASHNAVNMADTKTNWGLAATGLGTIDCARHNMKRPNAVGDLQKGEKYINMDYLFFNTPSHLLAQPILSYRYILSGL</sequence>
<accession>A0A9P7IYV8</accession>
<dbReference type="RefSeq" id="XP_041162606.1">
    <property type="nucleotide sequence ID" value="XM_041306223.1"/>
</dbReference>
<dbReference type="AlphaFoldDB" id="A0A9P7IYV8"/>
<dbReference type="Pfam" id="PF18758">
    <property type="entry name" value="KDZ"/>
    <property type="match status" value="1"/>
</dbReference>
<dbReference type="InterPro" id="IPR040521">
    <property type="entry name" value="KDZ"/>
</dbReference>
<feature type="region of interest" description="Disordered" evidence="1">
    <location>
        <begin position="31"/>
        <end position="56"/>
    </location>
</feature>
<feature type="domain" description="CxC2-like cysteine cluster KDZ transposase-associated" evidence="2">
    <location>
        <begin position="204"/>
        <end position="297"/>
    </location>
</feature>
<comment type="caution">
    <text evidence="3">The sequence shown here is derived from an EMBL/GenBank/DDBJ whole genome shotgun (WGS) entry which is preliminary data.</text>
</comment>
<keyword evidence="4" id="KW-1185">Reference proteome</keyword>
<evidence type="ECO:0000313" key="4">
    <source>
        <dbReference type="Proteomes" id="UP000719766"/>
    </source>
</evidence>
<dbReference type="OrthoDB" id="3235114at2759"/>
<dbReference type="EMBL" id="JABBWE010000016">
    <property type="protein sequence ID" value="KAG1797496.1"/>
    <property type="molecule type" value="Genomic_DNA"/>
</dbReference>
<name>A0A9P7IYV8_9AGAM</name>
<evidence type="ECO:0000313" key="3">
    <source>
        <dbReference type="EMBL" id="KAG1797496.1"/>
    </source>
</evidence>
<dbReference type="Pfam" id="PF18803">
    <property type="entry name" value="CxC2"/>
    <property type="match status" value="1"/>
</dbReference>
<dbReference type="InterPro" id="IPR041457">
    <property type="entry name" value="CxC2_KDZ-assoc"/>
</dbReference>
<reference evidence="3" key="1">
    <citation type="journal article" date="2020" name="New Phytol.">
        <title>Comparative genomics reveals dynamic genome evolution in host specialist ectomycorrhizal fungi.</title>
        <authorList>
            <person name="Lofgren L.A."/>
            <person name="Nguyen N.H."/>
            <person name="Vilgalys R."/>
            <person name="Ruytinx J."/>
            <person name="Liao H.L."/>
            <person name="Branco S."/>
            <person name="Kuo A."/>
            <person name="LaButti K."/>
            <person name="Lipzen A."/>
            <person name="Andreopoulos W."/>
            <person name="Pangilinan J."/>
            <person name="Riley R."/>
            <person name="Hundley H."/>
            <person name="Na H."/>
            <person name="Barry K."/>
            <person name="Grigoriev I.V."/>
            <person name="Stajich J.E."/>
            <person name="Kennedy P.G."/>
        </authorList>
    </citation>
    <scope>NUCLEOTIDE SEQUENCE</scope>
    <source>
        <strain evidence="3">S12</strain>
    </source>
</reference>
<protein>
    <recommendedName>
        <fullName evidence="2">CxC2-like cysteine cluster KDZ transposase-associated domain-containing protein</fullName>
    </recommendedName>
</protein>
<feature type="compositionally biased region" description="Polar residues" evidence="1">
    <location>
        <begin position="41"/>
        <end position="56"/>
    </location>
</feature>
<evidence type="ECO:0000259" key="2">
    <source>
        <dbReference type="Pfam" id="PF18803"/>
    </source>
</evidence>